<dbReference type="EMBL" id="JAWJEJ010000001">
    <property type="protein sequence ID" value="MDV3456966.1"/>
    <property type="molecule type" value="Genomic_DNA"/>
</dbReference>
<comment type="caution">
    <text evidence="2">The sequence shown here is derived from an EMBL/GenBank/DDBJ whole genome shotgun (WGS) entry which is preliminary data.</text>
</comment>
<protein>
    <submittedName>
        <fullName evidence="2">Uncharacterized protein</fullName>
    </submittedName>
</protein>
<keyword evidence="3" id="KW-1185">Reference proteome</keyword>
<evidence type="ECO:0000256" key="1">
    <source>
        <dbReference type="SAM" id="SignalP"/>
    </source>
</evidence>
<dbReference type="Proteomes" id="UP001273531">
    <property type="component" value="Unassembled WGS sequence"/>
</dbReference>
<organism evidence="2 3">
    <name type="scientific">Sphingomonas agrestis</name>
    <dbReference type="NCBI Taxonomy" id="3080540"/>
    <lineage>
        <taxon>Bacteria</taxon>
        <taxon>Pseudomonadati</taxon>
        <taxon>Pseudomonadota</taxon>
        <taxon>Alphaproteobacteria</taxon>
        <taxon>Sphingomonadales</taxon>
        <taxon>Sphingomonadaceae</taxon>
        <taxon>Sphingomonas</taxon>
    </lineage>
</organism>
<proteinExistence type="predicted"/>
<gene>
    <name evidence="2" type="ORF">RZN05_08230</name>
</gene>
<name>A0ABU3Y6E3_9SPHN</name>
<keyword evidence="1" id="KW-0732">Signal</keyword>
<dbReference type="RefSeq" id="WP_317226132.1">
    <property type="nucleotide sequence ID" value="NZ_JAWJEJ010000001.1"/>
</dbReference>
<evidence type="ECO:0000313" key="3">
    <source>
        <dbReference type="Proteomes" id="UP001273531"/>
    </source>
</evidence>
<evidence type="ECO:0000313" key="2">
    <source>
        <dbReference type="EMBL" id="MDV3456966.1"/>
    </source>
</evidence>
<feature type="chain" id="PRO_5047062817" evidence="1">
    <location>
        <begin position="23"/>
        <end position="186"/>
    </location>
</feature>
<sequence length="186" mass="20012">MRLVLALALALAPASDGISAFAGGRVTSPDGKWAVWAMAADSDTEREAAVARLNGPGVRNRELMRFARHIDVIWPQASGQVLLVQRTAHFSAVYAFTLGAAELGTDRLQSDIDRGMARGLPRLDSIENRLIGFGRRGAETCVLVEESGFPPGRREGSFLARRGAFRLDLAARRAEPIADCPGARIS</sequence>
<reference evidence="2 3" key="1">
    <citation type="submission" date="2023-10" db="EMBL/GenBank/DDBJ databases">
        <title>Sphingomonas sp. HF-S4 16S ribosomal RNA gene Genome sequencing and assembly.</title>
        <authorList>
            <person name="Lee H."/>
        </authorList>
    </citation>
    <scope>NUCLEOTIDE SEQUENCE [LARGE SCALE GENOMIC DNA]</scope>
    <source>
        <strain evidence="2 3">HF-S4</strain>
    </source>
</reference>
<feature type="signal peptide" evidence="1">
    <location>
        <begin position="1"/>
        <end position="22"/>
    </location>
</feature>
<accession>A0ABU3Y6E3</accession>